<dbReference type="CDD" id="cd00077">
    <property type="entry name" value="HDc"/>
    <property type="match status" value="1"/>
</dbReference>
<sequence length="457" mass="52062">MATTTIRVLLVDDESNVLSSLQRLLRNESMQIHTAGSGKDALALMESEEIDILVSDSRMPEMDGSELLTLVQKRWPRCIRILLTGYPEMESLIKSINQGHLYRFIQKPWNDDEVRGVLRQAARLAYAERERSRLTKLIQARNRKLRDLNQQLELSVTKRTNALRKAIQLRDKAYKKLEKSYMNSTEVFAALINQRLPKSRQTNGKVSALVKAYAEESGWDAARINDMTMAAALYNLGKVTWSDEHLMTPSDTFRGRDRDKFRTYPELGESLLMSLEPLQRAAIIIRHHQERWDGRGFPGQLEGRNIPEESRLLKLAVDFIELQRGMILDRLMNRDDALENLGIFADRVYDPDMTARFIALVHDKAPDLEPLPDGVISCRLNQLKAGMLVKSNLLTDSGFLLLNAGSVLTPGMIEKLMVFERTRREHYQVHIDVSSDEHVTPDDEASESAETSGSQDS</sequence>
<dbReference type="Pfam" id="PF13487">
    <property type="entry name" value="HD_5"/>
    <property type="match status" value="1"/>
</dbReference>
<feature type="compositionally biased region" description="Basic and acidic residues" evidence="2">
    <location>
        <begin position="432"/>
        <end position="441"/>
    </location>
</feature>
<feature type="compositionally biased region" description="Polar residues" evidence="2">
    <location>
        <begin position="448"/>
        <end position="457"/>
    </location>
</feature>
<dbReference type="CDD" id="cd17569">
    <property type="entry name" value="REC_HupR-like"/>
    <property type="match status" value="1"/>
</dbReference>
<comment type="caution">
    <text evidence="5">The sequence shown here is derived from an EMBL/GenBank/DDBJ whole genome shotgun (WGS) entry which is preliminary data.</text>
</comment>
<gene>
    <name evidence="5" type="ORF">CWE14_12270</name>
</gene>
<proteinExistence type="predicted"/>
<feature type="domain" description="Response regulatory" evidence="3">
    <location>
        <begin position="7"/>
        <end position="122"/>
    </location>
</feature>
<dbReference type="SUPFAM" id="SSF52172">
    <property type="entry name" value="CheY-like"/>
    <property type="match status" value="1"/>
</dbReference>
<dbReference type="PROSITE" id="PS51832">
    <property type="entry name" value="HD_GYP"/>
    <property type="match status" value="1"/>
</dbReference>
<dbReference type="Gene3D" id="3.40.50.2300">
    <property type="match status" value="1"/>
</dbReference>
<evidence type="ECO:0000259" key="3">
    <source>
        <dbReference type="PROSITE" id="PS50110"/>
    </source>
</evidence>
<keyword evidence="1" id="KW-0597">Phosphoprotein</keyword>
<evidence type="ECO:0000259" key="4">
    <source>
        <dbReference type="PROSITE" id="PS51832"/>
    </source>
</evidence>
<dbReference type="PROSITE" id="PS50110">
    <property type="entry name" value="RESPONSE_REGULATORY"/>
    <property type="match status" value="1"/>
</dbReference>
<feature type="region of interest" description="Disordered" evidence="2">
    <location>
        <begin position="432"/>
        <end position="457"/>
    </location>
</feature>
<accession>A0A432WEF3</accession>
<dbReference type="PANTHER" id="PTHR45228:SF8">
    <property type="entry name" value="TWO-COMPONENT RESPONSE REGULATOR-RELATED"/>
    <property type="match status" value="1"/>
</dbReference>
<name>A0A432WEF3_9GAMM</name>
<dbReference type="Proteomes" id="UP000287823">
    <property type="component" value="Unassembled WGS sequence"/>
</dbReference>
<evidence type="ECO:0000256" key="2">
    <source>
        <dbReference type="SAM" id="MobiDB-lite"/>
    </source>
</evidence>
<evidence type="ECO:0000256" key="1">
    <source>
        <dbReference type="PROSITE-ProRule" id="PRU00169"/>
    </source>
</evidence>
<feature type="modified residue" description="4-aspartylphosphate" evidence="1">
    <location>
        <position position="56"/>
    </location>
</feature>
<reference evidence="5 6" key="1">
    <citation type="journal article" date="2011" name="Front. Microbiol.">
        <title>Genomic signatures of strain selection and enhancement in Bacillus atrophaeus var. globigii, a historical biowarfare simulant.</title>
        <authorList>
            <person name="Gibbons H.S."/>
            <person name="Broomall S.M."/>
            <person name="McNew L.A."/>
            <person name="Daligault H."/>
            <person name="Chapman C."/>
            <person name="Bruce D."/>
            <person name="Karavis M."/>
            <person name="Krepps M."/>
            <person name="McGregor P.A."/>
            <person name="Hong C."/>
            <person name="Park K.H."/>
            <person name="Akmal A."/>
            <person name="Feldman A."/>
            <person name="Lin J.S."/>
            <person name="Chang W.E."/>
            <person name="Higgs B.W."/>
            <person name="Demirev P."/>
            <person name="Lindquist J."/>
            <person name="Liem A."/>
            <person name="Fochler E."/>
            <person name="Read T.D."/>
            <person name="Tapia R."/>
            <person name="Johnson S."/>
            <person name="Bishop-Lilly K.A."/>
            <person name="Detter C."/>
            <person name="Han C."/>
            <person name="Sozhamannan S."/>
            <person name="Rosenzweig C.N."/>
            <person name="Skowronski E.W."/>
        </authorList>
    </citation>
    <scope>NUCLEOTIDE SEQUENCE [LARGE SCALE GENOMIC DNA]</scope>
    <source>
        <strain evidence="5 6">Y4G10-17</strain>
    </source>
</reference>
<dbReference type="GO" id="GO:0000160">
    <property type="term" value="P:phosphorelay signal transduction system"/>
    <property type="evidence" value="ECO:0007669"/>
    <property type="project" value="InterPro"/>
</dbReference>
<dbReference type="EMBL" id="PIPO01000005">
    <property type="protein sequence ID" value="RUO31259.1"/>
    <property type="molecule type" value="Genomic_DNA"/>
</dbReference>
<evidence type="ECO:0000313" key="5">
    <source>
        <dbReference type="EMBL" id="RUO31259.1"/>
    </source>
</evidence>
<dbReference type="Pfam" id="PF00072">
    <property type="entry name" value="Response_reg"/>
    <property type="match status" value="1"/>
</dbReference>
<dbReference type="RefSeq" id="WP_126799630.1">
    <property type="nucleotide sequence ID" value="NZ_PIPO01000005.1"/>
</dbReference>
<dbReference type="AlphaFoldDB" id="A0A432WEF3"/>
<feature type="domain" description="HD-GYP" evidence="4">
    <location>
        <begin position="177"/>
        <end position="373"/>
    </location>
</feature>
<dbReference type="InterPro" id="IPR037522">
    <property type="entry name" value="HD_GYP_dom"/>
</dbReference>
<evidence type="ECO:0000313" key="6">
    <source>
        <dbReference type="Proteomes" id="UP000287823"/>
    </source>
</evidence>
<protein>
    <submittedName>
        <fullName evidence="5">Two-component system response regulator</fullName>
    </submittedName>
</protein>
<organism evidence="5 6">
    <name type="scientific">Aliidiomarina soli</name>
    <dbReference type="NCBI Taxonomy" id="1928574"/>
    <lineage>
        <taxon>Bacteria</taxon>
        <taxon>Pseudomonadati</taxon>
        <taxon>Pseudomonadota</taxon>
        <taxon>Gammaproteobacteria</taxon>
        <taxon>Alteromonadales</taxon>
        <taxon>Idiomarinaceae</taxon>
        <taxon>Aliidiomarina</taxon>
    </lineage>
</organism>
<dbReference type="SUPFAM" id="SSF109604">
    <property type="entry name" value="HD-domain/PDEase-like"/>
    <property type="match status" value="1"/>
</dbReference>
<dbReference type="InterPro" id="IPR001789">
    <property type="entry name" value="Sig_transdc_resp-reg_receiver"/>
</dbReference>
<dbReference type="Gene3D" id="1.10.3210.10">
    <property type="entry name" value="Hypothetical protein af1432"/>
    <property type="match status" value="1"/>
</dbReference>
<keyword evidence="6" id="KW-1185">Reference proteome</keyword>
<dbReference type="PANTHER" id="PTHR45228">
    <property type="entry name" value="CYCLIC DI-GMP PHOSPHODIESTERASE TM_0186-RELATED"/>
    <property type="match status" value="1"/>
</dbReference>
<dbReference type="GO" id="GO:0008081">
    <property type="term" value="F:phosphoric diester hydrolase activity"/>
    <property type="evidence" value="ECO:0007669"/>
    <property type="project" value="UniProtKB-ARBA"/>
</dbReference>
<dbReference type="SMART" id="SM00448">
    <property type="entry name" value="REC"/>
    <property type="match status" value="1"/>
</dbReference>
<dbReference type="InterPro" id="IPR003607">
    <property type="entry name" value="HD/PDEase_dom"/>
</dbReference>
<dbReference type="InterPro" id="IPR011006">
    <property type="entry name" value="CheY-like_superfamily"/>
</dbReference>
<dbReference type="InterPro" id="IPR052020">
    <property type="entry name" value="Cyclic_di-GMP/3'3'-cGAMP_PDE"/>
</dbReference>